<evidence type="ECO:0000256" key="4">
    <source>
        <dbReference type="ARBA" id="ARBA00023136"/>
    </source>
</evidence>
<evidence type="ECO:0000313" key="8">
    <source>
        <dbReference type="Proteomes" id="UP001165367"/>
    </source>
</evidence>
<dbReference type="PANTHER" id="PTHR30386:SF26">
    <property type="entry name" value="TRANSPORT PROTEIN COMB"/>
    <property type="match status" value="1"/>
</dbReference>
<evidence type="ECO:0000313" key="7">
    <source>
        <dbReference type="EMBL" id="MCG2616259.1"/>
    </source>
</evidence>
<dbReference type="EMBL" id="JAKLTR010000012">
    <property type="protein sequence ID" value="MCG2616259.1"/>
    <property type="molecule type" value="Genomic_DNA"/>
</dbReference>
<sequence length="452" mass="51278">MSKYLQSDIDTIAGESKLRCFSNIYLFYRKSRIKRWLWGLLLLLLAIMFLPWTQNIRARGTVTTLRQEQRPQQVNTMIGGSIMKWHIKEGDFVKAGDTLLQLGEVKVDYFDPQLLNRTQQQISAKQQTMESYRGKAATTVVQSQALQQARELKLQSLDNKIAQQELKIRTEEADLSAATNELEAYKRQSEAARVMLDSGAISLTDFERRKINYQNGLAKWNSASNKLQQSKQEMINLRIEQQSTLQEYTDKIAKVSGDRFSSLSDAASTEAELLKLQNQLANYDARSKLYYIIAPQSGQITKARKAGIGEFLKEGDMIVEIVPDKIQYAIELFVKPMDLPLISRGQTVRFVFDGFPAIVFSGWPGGSYGTFGGKVVAVENSVSANGKFRVLVVEDTADRKWPALLRIGGGAEGIMLLKDVPVYYELWRNINGFPPEYYQLEESGQKEKVMYK</sequence>
<dbReference type="PANTHER" id="PTHR30386">
    <property type="entry name" value="MEMBRANE FUSION SUBUNIT OF EMRAB-TOLC MULTIDRUG EFFLUX PUMP"/>
    <property type="match status" value="1"/>
</dbReference>
<dbReference type="Gene3D" id="2.40.50.100">
    <property type="match status" value="1"/>
</dbReference>
<feature type="coiled-coil region" evidence="5">
    <location>
        <begin position="115"/>
        <end position="195"/>
    </location>
</feature>
<dbReference type="Gene3D" id="1.10.287.470">
    <property type="entry name" value="Helix hairpin bin"/>
    <property type="match status" value="1"/>
</dbReference>
<proteinExistence type="predicted"/>
<keyword evidence="4 6" id="KW-0472">Membrane</keyword>
<protein>
    <submittedName>
        <fullName evidence="7">HlyD family secretion protein</fullName>
    </submittedName>
</protein>
<dbReference type="InterPro" id="IPR011053">
    <property type="entry name" value="Single_hybrid_motif"/>
</dbReference>
<comment type="subcellular location">
    <subcellularLocation>
        <location evidence="1">Membrane</location>
        <topology evidence="1">Single-pass membrane protein</topology>
    </subcellularLocation>
</comment>
<accession>A0ABS9KV73</accession>
<dbReference type="SUPFAM" id="SSF51230">
    <property type="entry name" value="Single hybrid motif"/>
    <property type="match status" value="1"/>
</dbReference>
<dbReference type="RefSeq" id="WP_237874794.1">
    <property type="nucleotide sequence ID" value="NZ_JAKLTR010000012.1"/>
</dbReference>
<organism evidence="7 8">
    <name type="scientific">Terrimonas ginsenosidimutans</name>
    <dbReference type="NCBI Taxonomy" id="2908004"/>
    <lineage>
        <taxon>Bacteria</taxon>
        <taxon>Pseudomonadati</taxon>
        <taxon>Bacteroidota</taxon>
        <taxon>Chitinophagia</taxon>
        <taxon>Chitinophagales</taxon>
        <taxon>Chitinophagaceae</taxon>
        <taxon>Terrimonas</taxon>
    </lineage>
</organism>
<evidence type="ECO:0000256" key="1">
    <source>
        <dbReference type="ARBA" id="ARBA00004167"/>
    </source>
</evidence>
<evidence type="ECO:0000256" key="5">
    <source>
        <dbReference type="SAM" id="Coils"/>
    </source>
</evidence>
<feature type="transmembrane region" description="Helical" evidence="6">
    <location>
        <begin position="36"/>
        <end position="53"/>
    </location>
</feature>
<dbReference type="InterPro" id="IPR050739">
    <property type="entry name" value="MFP"/>
</dbReference>
<dbReference type="PRINTS" id="PR01490">
    <property type="entry name" value="RTXTOXIND"/>
</dbReference>
<keyword evidence="3 6" id="KW-1133">Transmembrane helix</keyword>
<keyword evidence="5" id="KW-0175">Coiled coil</keyword>
<evidence type="ECO:0000256" key="6">
    <source>
        <dbReference type="SAM" id="Phobius"/>
    </source>
</evidence>
<evidence type="ECO:0000256" key="3">
    <source>
        <dbReference type="ARBA" id="ARBA00022989"/>
    </source>
</evidence>
<gene>
    <name evidence="7" type="ORF">LZZ85_18315</name>
</gene>
<keyword evidence="8" id="KW-1185">Reference proteome</keyword>
<reference evidence="7" key="1">
    <citation type="submission" date="2022-01" db="EMBL/GenBank/DDBJ databases">
        <authorList>
            <person name="Jo J.-H."/>
            <person name="Im W.-T."/>
        </authorList>
    </citation>
    <scope>NUCLEOTIDE SEQUENCE</scope>
    <source>
        <strain evidence="7">NA20</strain>
    </source>
</reference>
<evidence type="ECO:0000256" key="2">
    <source>
        <dbReference type="ARBA" id="ARBA00022692"/>
    </source>
</evidence>
<comment type="caution">
    <text evidence="7">The sequence shown here is derived from an EMBL/GenBank/DDBJ whole genome shotgun (WGS) entry which is preliminary data.</text>
</comment>
<feature type="coiled-coil region" evidence="5">
    <location>
        <begin position="227"/>
        <end position="286"/>
    </location>
</feature>
<keyword evidence="2 6" id="KW-0812">Transmembrane</keyword>
<dbReference type="Proteomes" id="UP001165367">
    <property type="component" value="Unassembled WGS sequence"/>
</dbReference>
<name>A0ABS9KV73_9BACT</name>